<dbReference type="AlphaFoldDB" id="A0A1E3R746"/>
<protein>
    <submittedName>
        <fullName evidence="2">Uncharacterized protein</fullName>
    </submittedName>
</protein>
<comment type="caution">
    <text evidence="2">The sequence shown here is derived from an EMBL/GenBank/DDBJ whole genome shotgun (WGS) entry which is preliminary data.</text>
</comment>
<proteinExistence type="predicted"/>
<evidence type="ECO:0000256" key="1">
    <source>
        <dbReference type="SAM" id="MobiDB-lite"/>
    </source>
</evidence>
<keyword evidence="3" id="KW-1185">Reference proteome</keyword>
<gene>
    <name evidence="2" type="ORF">BHQ18_28700</name>
</gene>
<evidence type="ECO:0000313" key="3">
    <source>
        <dbReference type="Proteomes" id="UP000094053"/>
    </source>
</evidence>
<sequence length="67" mass="6373">MNGFPIYVPPGGLPSELVASGVPSGPVHAGNCTSEDGPVGAAADVAGDVVDAAIPPSESSAPPPPQP</sequence>
<reference evidence="3" key="1">
    <citation type="submission" date="2016-09" db="EMBL/GenBank/DDBJ databases">
        <authorList>
            <person name="Greninger A.L."/>
            <person name="Jerome K.R."/>
            <person name="Mcnair B."/>
            <person name="Wallis C."/>
            <person name="Fang F."/>
        </authorList>
    </citation>
    <scope>NUCLEOTIDE SEQUENCE [LARGE SCALE GENOMIC DNA]</scope>
    <source>
        <strain evidence="3">M6</strain>
    </source>
</reference>
<feature type="compositionally biased region" description="Low complexity" evidence="1">
    <location>
        <begin position="36"/>
        <end position="60"/>
    </location>
</feature>
<organism evidence="2 3">
    <name type="scientific">Mycolicibacterium flavescens</name>
    <name type="common">Mycobacterium flavescens</name>
    <dbReference type="NCBI Taxonomy" id="1776"/>
    <lineage>
        <taxon>Bacteria</taxon>
        <taxon>Bacillati</taxon>
        <taxon>Actinomycetota</taxon>
        <taxon>Actinomycetes</taxon>
        <taxon>Mycobacteriales</taxon>
        <taxon>Mycobacteriaceae</taxon>
        <taxon>Mycolicibacterium</taxon>
    </lineage>
</organism>
<dbReference type="Proteomes" id="UP000094053">
    <property type="component" value="Unassembled WGS sequence"/>
</dbReference>
<evidence type="ECO:0000313" key="2">
    <source>
        <dbReference type="EMBL" id="ODQ85654.1"/>
    </source>
</evidence>
<feature type="region of interest" description="Disordered" evidence="1">
    <location>
        <begin position="19"/>
        <end position="67"/>
    </location>
</feature>
<name>A0A1E3R746_MYCFV</name>
<dbReference type="EMBL" id="MIHA01000048">
    <property type="protein sequence ID" value="ODQ85654.1"/>
    <property type="molecule type" value="Genomic_DNA"/>
</dbReference>
<accession>A0A1E3R746</accession>